<sequence length="520" mass="59287">MLESASSAVPHGICRKLDRLFFVLQYEDDTLLFSTAKSAAAQTLKEVLLAFSEISGIHLNFNKCSLVPFNLSAPSLNSITSTLQVNTAELPLHYLGLPLTLNKPDRLAYQDIIDKVQRKLAGWRSSLLSRAGRVLLASSVLSSIPVYFMSVFKLPIWVIKAIDRIRRNFIWSSSTNQGRGMHLLSWDRVCLPKSFGGFGLLDLKLQNIALLLRWWWRLSNNPNSLWSASARRLYAKRDPSVPPILWNTAGSFFWRDLFSIRLFFQLCTFSQVGSGLATSFWYENWGGSCLYYCTPNSKPSARRFISLRSAFSSVQELLPSPMTFQQSSLCEVLANLSFTDQPDKLLSKYTSNGIYTASSAYRFLVSAGKIRFPLKCIWKFKVPPSIKFFLLLLAHTRILTQDQLLKRHIYFTPGCVLCLQQNCETASHLFFLCPFSKQLWHSFGFSNTLASLSSQDSVLLSLQLLFQSAARDRLKLTLIATSLWAIWLERNNRTFRQQSRRLDAVHHWIISESTLFMKCC</sequence>
<dbReference type="PROSITE" id="PS50878">
    <property type="entry name" value="RT_POL"/>
    <property type="match status" value="1"/>
</dbReference>
<keyword evidence="3" id="KW-1185">Reference proteome</keyword>
<comment type="caution">
    <text evidence="2">The sequence shown here is derived from an EMBL/GenBank/DDBJ whole genome shotgun (WGS) entry which is preliminary data.</text>
</comment>
<dbReference type="InterPro" id="IPR000477">
    <property type="entry name" value="RT_dom"/>
</dbReference>
<dbReference type="Proteomes" id="UP001210211">
    <property type="component" value="Unassembled WGS sequence"/>
</dbReference>
<organism evidence="2 3">
    <name type="scientific">Rhynchospora tenuis</name>
    <dbReference type="NCBI Taxonomy" id="198213"/>
    <lineage>
        <taxon>Eukaryota</taxon>
        <taxon>Viridiplantae</taxon>
        <taxon>Streptophyta</taxon>
        <taxon>Embryophyta</taxon>
        <taxon>Tracheophyta</taxon>
        <taxon>Spermatophyta</taxon>
        <taxon>Magnoliopsida</taxon>
        <taxon>Liliopsida</taxon>
        <taxon>Poales</taxon>
        <taxon>Cyperaceae</taxon>
        <taxon>Cyperoideae</taxon>
        <taxon>Rhynchosporeae</taxon>
        <taxon>Rhynchospora</taxon>
    </lineage>
</organism>
<evidence type="ECO:0000313" key="2">
    <source>
        <dbReference type="EMBL" id="KAJ3688916.1"/>
    </source>
</evidence>
<protein>
    <recommendedName>
        <fullName evidence="1">Reverse transcriptase domain-containing protein</fullName>
    </recommendedName>
</protein>
<feature type="domain" description="Reverse transcriptase" evidence="1">
    <location>
        <begin position="1"/>
        <end position="99"/>
    </location>
</feature>
<accession>A0AAD5Z8Q9</accession>
<dbReference type="InterPro" id="IPR026960">
    <property type="entry name" value="RVT-Znf"/>
</dbReference>
<name>A0AAD5Z8Q9_9POAL</name>
<dbReference type="EMBL" id="JAMRDG010000002">
    <property type="protein sequence ID" value="KAJ3688916.1"/>
    <property type="molecule type" value="Genomic_DNA"/>
</dbReference>
<dbReference type="PANTHER" id="PTHR33116:SF78">
    <property type="entry name" value="OS12G0587133 PROTEIN"/>
    <property type="match status" value="1"/>
</dbReference>
<dbReference type="AlphaFoldDB" id="A0AAD5Z8Q9"/>
<reference evidence="2 3" key="1">
    <citation type="journal article" date="2022" name="Cell">
        <title>Repeat-based holocentromeres influence genome architecture and karyotype evolution.</title>
        <authorList>
            <person name="Hofstatter P.G."/>
            <person name="Thangavel G."/>
            <person name="Lux T."/>
            <person name="Neumann P."/>
            <person name="Vondrak T."/>
            <person name="Novak P."/>
            <person name="Zhang M."/>
            <person name="Costa L."/>
            <person name="Castellani M."/>
            <person name="Scott A."/>
            <person name="Toegelov H."/>
            <person name="Fuchs J."/>
            <person name="Mata-Sucre Y."/>
            <person name="Dias Y."/>
            <person name="Vanzela A.L.L."/>
            <person name="Huettel B."/>
            <person name="Almeida C.C.S."/>
            <person name="Simkova H."/>
            <person name="Souza G."/>
            <person name="Pedrosa-Harand A."/>
            <person name="Macas J."/>
            <person name="Mayer K.F.X."/>
            <person name="Houben A."/>
            <person name="Marques A."/>
        </authorList>
    </citation>
    <scope>NUCLEOTIDE SEQUENCE [LARGE SCALE GENOMIC DNA]</scope>
    <source>
        <strain evidence="2">RhyTen1mFocal</strain>
    </source>
</reference>
<evidence type="ECO:0000313" key="3">
    <source>
        <dbReference type="Proteomes" id="UP001210211"/>
    </source>
</evidence>
<proteinExistence type="predicted"/>
<evidence type="ECO:0000259" key="1">
    <source>
        <dbReference type="PROSITE" id="PS50878"/>
    </source>
</evidence>
<gene>
    <name evidence="2" type="ORF">LUZ61_018080</name>
</gene>
<dbReference type="Pfam" id="PF13966">
    <property type="entry name" value="zf-RVT"/>
    <property type="match status" value="1"/>
</dbReference>
<dbReference type="PANTHER" id="PTHR33116">
    <property type="entry name" value="REVERSE TRANSCRIPTASE ZINC-BINDING DOMAIN-CONTAINING PROTEIN-RELATED-RELATED"/>
    <property type="match status" value="1"/>
</dbReference>